<dbReference type="AlphaFoldDB" id="A0A1F4UJD2"/>
<proteinExistence type="predicted"/>
<dbReference type="Proteomes" id="UP000177434">
    <property type="component" value="Unassembled WGS sequence"/>
</dbReference>
<evidence type="ECO:0000313" key="3">
    <source>
        <dbReference type="EMBL" id="OGC45075.1"/>
    </source>
</evidence>
<keyword evidence="2" id="KW-0732">Signal</keyword>
<keyword evidence="1" id="KW-1133">Transmembrane helix</keyword>
<dbReference type="EMBL" id="MEUN01000030">
    <property type="protein sequence ID" value="OGC45075.1"/>
    <property type="molecule type" value="Genomic_DNA"/>
</dbReference>
<evidence type="ECO:0008006" key="5">
    <source>
        <dbReference type="Google" id="ProtNLM"/>
    </source>
</evidence>
<evidence type="ECO:0000313" key="4">
    <source>
        <dbReference type="Proteomes" id="UP000177434"/>
    </source>
</evidence>
<sequence>MKKILLTLLILSFSFNFAFAQDIDDTTLNEEETLVDSEEPVSKNAYFDLELIRGTQNPLNREIPFTIRITPKLDSPKTQILWDIPIVFTLKTKHSEFVSLEQGKTYSYSATIKPQREGSYNIVVNVISWQHDTNKTNSVRDTLTLNRGLTVQPADPQYTLMVLLIIAGVLILSGISIFVLVKVVKKSITKLKKWLTPPF</sequence>
<evidence type="ECO:0000256" key="2">
    <source>
        <dbReference type="SAM" id="SignalP"/>
    </source>
</evidence>
<comment type="caution">
    <text evidence="3">The sequence shown here is derived from an EMBL/GenBank/DDBJ whole genome shotgun (WGS) entry which is preliminary data.</text>
</comment>
<keyword evidence="1" id="KW-0472">Membrane</keyword>
<accession>A0A1F4UJD2</accession>
<gene>
    <name evidence="3" type="ORF">A2400_00450</name>
</gene>
<protein>
    <recommendedName>
        <fullName evidence="5">CopC domain-containing protein</fullName>
    </recommendedName>
</protein>
<evidence type="ECO:0000256" key="1">
    <source>
        <dbReference type="SAM" id="Phobius"/>
    </source>
</evidence>
<organism evidence="3 4">
    <name type="scientific">candidate division WS6 bacterium RIFOXYB1_FULL_33_14</name>
    <dbReference type="NCBI Taxonomy" id="1817896"/>
    <lineage>
        <taxon>Bacteria</taxon>
        <taxon>Candidatus Dojkabacteria</taxon>
    </lineage>
</organism>
<name>A0A1F4UJD2_9BACT</name>
<feature type="signal peptide" evidence="2">
    <location>
        <begin position="1"/>
        <end position="20"/>
    </location>
</feature>
<reference evidence="3 4" key="1">
    <citation type="journal article" date="2016" name="Nat. Commun.">
        <title>Thousands of microbial genomes shed light on interconnected biogeochemical processes in an aquifer system.</title>
        <authorList>
            <person name="Anantharaman K."/>
            <person name="Brown C.T."/>
            <person name="Hug L.A."/>
            <person name="Sharon I."/>
            <person name="Castelle C.J."/>
            <person name="Probst A.J."/>
            <person name="Thomas B.C."/>
            <person name="Singh A."/>
            <person name="Wilkins M.J."/>
            <person name="Karaoz U."/>
            <person name="Brodie E.L."/>
            <person name="Williams K.H."/>
            <person name="Hubbard S.S."/>
            <person name="Banfield J.F."/>
        </authorList>
    </citation>
    <scope>NUCLEOTIDE SEQUENCE [LARGE SCALE GENOMIC DNA]</scope>
</reference>
<feature type="transmembrane region" description="Helical" evidence="1">
    <location>
        <begin position="158"/>
        <end position="184"/>
    </location>
</feature>
<feature type="chain" id="PRO_5009514866" description="CopC domain-containing protein" evidence="2">
    <location>
        <begin position="21"/>
        <end position="199"/>
    </location>
</feature>
<keyword evidence="1" id="KW-0812">Transmembrane</keyword>